<dbReference type="PROSITE" id="PS51198">
    <property type="entry name" value="UVRD_HELICASE_ATP_BIND"/>
    <property type="match status" value="1"/>
</dbReference>
<evidence type="ECO:0000259" key="11">
    <source>
        <dbReference type="PROSITE" id="PS51198"/>
    </source>
</evidence>
<dbReference type="OrthoDB" id="9810135at2"/>
<dbReference type="InterPro" id="IPR000212">
    <property type="entry name" value="DNA_helicase_UvrD/REP"/>
</dbReference>
<comment type="catalytic activity">
    <reaction evidence="9">
        <text>ATP + H2O = ADP + phosphate + H(+)</text>
        <dbReference type="Rhea" id="RHEA:13065"/>
        <dbReference type="ChEBI" id="CHEBI:15377"/>
        <dbReference type="ChEBI" id="CHEBI:15378"/>
        <dbReference type="ChEBI" id="CHEBI:30616"/>
        <dbReference type="ChEBI" id="CHEBI:43474"/>
        <dbReference type="ChEBI" id="CHEBI:456216"/>
        <dbReference type="EC" id="5.6.2.4"/>
    </reaction>
</comment>
<evidence type="ECO:0000256" key="2">
    <source>
        <dbReference type="ARBA" id="ARBA00022801"/>
    </source>
</evidence>
<feature type="binding site" evidence="10">
    <location>
        <begin position="29"/>
        <end position="36"/>
    </location>
    <ligand>
        <name>ATP</name>
        <dbReference type="ChEBI" id="CHEBI:30616"/>
    </ligand>
</feature>
<dbReference type="InterPro" id="IPR027417">
    <property type="entry name" value="P-loop_NTPase"/>
</dbReference>
<gene>
    <name evidence="13" type="ORF">SAMN05443244_3574</name>
</gene>
<keyword evidence="13" id="KW-0540">Nuclease</keyword>
<keyword evidence="4 10" id="KW-0067">ATP-binding</keyword>
<dbReference type="EC" id="5.6.2.4" evidence="7"/>
<dbReference type="GO" id="GO:0000725">
    <property type="term" value="P:recombinational repair"/>
    <property type="evidence" value="ECO:0007669"/>
    <property type="project" value="TreeGrafter"/>
</dbReference>
<organism evidence="13 14">
    <name type="scientific">Terriglobus roseus</name>
    <dbReference type="NCBI Taxonomy" id="392734"/>
    <lineage>
        <taxon>Bacteria</taxon>
        <taxon>Pseudomonadati</taxon>
        <taxon>Acidobacteriota</taxon>
        <taxon>Terriglobia</taxon>
        <taxon>Terriglobales</taxon>
        <taxon>Acidobacteriaceae</taxon>
        <taxon>Terriglobus</taxon>
    </lineage>
</organism>
<dbReference type="Pfam" id="PF13361">
    <property type="entry name" value="UvrD_C"/>
    <property type="match status" value="2"/>
</dbReference>
<dbReference type="GO" id="GO:0005829">
    <property type="term" value="C:cytosol"/>
    <property type="evidence" value="ECO:0007669"/>
    <property type="project" value="TreeGrafter"/>
</dbReference>
<evidence type="ECO:0000259" key="12">
    <source>
        <dbReference type="PROSITE" id="PS51217"/>
    </source>
</evidence>
<reference evidence="13 14" key="1">
    <citation type="submission" date="2016-10" db="EMBL/GenBank/DDBJ databases">
        <authorList>
            <person name="de Groot N.N."/>
        </authorList>
    </citation>
    <scope>NUCLEOTIDE SEQUENCE [LARGE SCALE GENOMIC DNA]</scope>
    <source>
        <strain evidence="13 14">AB35.6</strain>
    </source>
</reference>
<keyword evidence="1 10" id="KW-0547">Nucleotide-binding</keyword>
<evidence type="ECO:0000256" key="7">
    <source>
        <dbReference type="ARBA" id="ARBA00034808"/>
    </source>
</evidence>
<dbReference type="PROSITE" id="PS51217">
    <property type="entry name" value="UVRD_HELICASE_CTER"/>
    <property type="match status" value="1"/>
</dbReference>
<evidence type="ECO:0000256" key="1">
    <source>
        <dbReference type="ARBA" id="ARBA00022741"/>
    </source>
</evidence>
<evidence type="ECO:0000256" key="5">
    <source>
        <dbReference type="ARBA" id="ARBA00023235"/>
    </source>
</evidence>
<dbReference type="InterPro" id="IPR014017">
    <property type="entry name" value="DNA_helicase_UvrD-like_C"/>
</dbReference>
<feature type="domain" description="UvrD-like helicase ATP-binding" evidence="11">
    <location>
        <begin position="8"/>
        <end position="497"/>
    </location>
</feature>
<dbReference type="InterPro" id="IPR014016">
    <property type="entry name" value="UvrD-like_ATP-bd"/>
</dbReference>
<dbReference type="PANTHER" id="PTHR11070">
    <property type="entry name" value="UVRD / RECB / PCRA DNA HELICASE FAMILY MEMBER"/>
    <property type="match status" value="1"/>
</dbReference>
<protein>
    <recommendedName>
        <fullName evidence="7">DNA 3'-5' helicase</fullName>
        <ecNumber evidence="7">5.6.2.4</ecNumber>
    </recommendedName>
    <alternativeName>
        <fullName evidence="8">DNA 3'-5' helicase II</fullName>
    </alternativeName>
</protein>
<proteinExistence type="predicted"/>
<dbReference type="AlphaFoldDB" id="A0A1H4SWE9"/>
<dbReference type="Gene3D" id="3.40.50.300">
    <property type="entry name" value="P-loop containing nucleotide triphosphate hydrolases"/>
    <property type="match status" value="3"/>
</dbReference>
<feature type="domain" description="UvrD-like helicase C-terminal" evidence="12">
    <location>
        <begin position="524"/>
        <end position="789"/>
    </location>
</feature>
<name>A0A1H4SWE9_9BACT</name>
<keyword evidence="5" id="KW-0413">Isomerase</keyword>
<evidence type="ECO:0000256" key="10">
    <source>
        <dbReference type="PROSITE-ProRule" id="PRU00560"/>
    </source>
</evidence>
<dbReference type="GO" id="GO:0033202">
    <property type="term" value="C:DNA helicase complex"/>
    <property type="evidence" value="ECO:0007669"/>
    <property type="project" value="TreeGrafter"/>
</dbReference>
<evidence type="ECO:0000256" key="9">
    <source>
        <dbReference type="ARBA" id="ARBA00048988"/>
    </source>
</evidence>
<evidence type="ECO:0000313" key="13">
    <source>
        <dbReference type="EMBL" id="SEC48466.1"/>
    </source>
</evidence>
<accession>A0A1H4SWE9</accession>
<dbReference type="SUPFAM" id="SSF52540">
    <property type="entry name" value="P-loop containing nucleoside triphosphate hydrolases"/>
    <property type="match status" value="1"/>
</dbReference>
<comment type="catalytic activity">
    <reaction evidence="6">
        <text>Couples ATP hydrolysis with the unwinding of duplex DNA by translocating in the 3'-5' direction.</text>
        <dbReference type="EC" id="5.6.2.4"/>
    </reaction>
</comment>
<dbReference type="GO" id="GO:0005524">
    <property type="term" value="F:ATP binding"/>
    <property type="evidence" value="ECO:0007669"/>
    <property type="project" value="UniProtKB-UniRule"/>
</dbReference>
<dbReference type="GO" id="GO:0004527">
    <property type="term" value="F:exonuclease activity"/>
    <property type="evidence" value="ECO:0007669"/>
    <property type="project" value="UniProtKB-KW"/>
</dbReference>
<dbReference type="Proteomes" id="UP000182409">
    <property type="component" value="Unassembled WGS sequence"/>
</dbReference>
<dbReference type="EMBL" id="FNSD01000001">
    <property type="protein sequence ID" value="SEC48466.1"/>
    <property type="molecule type" value="Genomic_DNA"/>
</dbReference>
<dbReference type="GO" id="GO:0003677">
    <property type="term" value="F:DNA binding"/>
    <property type="evidence" value="ECO:0007669"/>
    <property type="project" value="InterPro"/>
</dbReference>
<evidence type="ECO:0000256" key="4">
    <source>
        <dbReference type="ARBA" id="ARBA00022840"/>
    </source>
</evidence>
<dbReference type="Gene3D" id="1.10.486.10">
    <property type="entry name" value="PCRA, domain 4"/>
    <property type="match status" value="1"/>
</dbReference>
<dbReference type="RefSeq" id="WP_074655321.1">
    <property type="nucleotide sequence ID" value="NZ_FNSD01000001.1"/>
</dbReference>
<keyword evidence="2 10" id="KW-0378">Hydrolase</keyword>
<evidence type="ECO:0000256" key="3">
    <source>
        <dbReference type="ARBA" id="ARBA00022806"/>
    </source>
</evidence>
<sequence>MVIEFPTPMSDAAEREAALDVTTSCIVEAPAGSGKTGLLIQRFLKLLATVDEPAQVLALTFTNKATAEMQERVLAALSSTADGTAKADSDFARLTRQLAQAVLTRDAERGWRLLQRPQRLNIRTIDSLCGEIARSLPLLSGEAGVTRPMQDARPIYARAARAVMMQFGGEDEALNEAVRTVLLHRDGDLIFCERVLAEMLGTREQWGSLIPLGSHLTEEHLEHVTLPRLNASLERVVCGAMEELRDAFDEEALLEIAAITEQLAYADPYKDYPHPFRECGGMPVPPGCGPDQLRYWKAIAHALLTKDGWRASHNTNHVFAVVDAKAKARLKELIESIQSEELKDLLNIVRGFEGAVYPREQWEVAKALFRLLERALVELQLLFAREGVCDFTEIALAARTALKENAFEAQSALGAPLRHLLVDEMQDTSSGQYDLLQTLTSGWDGASQTVFLVGDPKQSIYLFRQARVDRFQGCMASGLLGEIQLSVLRLSSNFRSTRTLVEELNGAFTRIFPPHHAPEGDVEFHTATAAKDPVEGDGAQWHLRAIAPGDGLMENRRVRRRAVRQEARAIATVIRQWRARKGETSTIAVLTRARTHVTEIANTLRRAGIPYRAVDLESLSERQEVLDVMAVTRALLHPADRVAWVALLRAPWCGVELAHLHTLVAGDDRQHRGDALRPLLRQRTSLLPAPAASRVLRLLDVMDGALRHAGTAALADRVDRTWRSLGGDLCTDDVGRENVRQYLRVLDAMETDGEAVTLPALNRRVERLFAQTGHVANAVDIMTVHRAKGLEWDLVIVPGLHRPAGRDAFTALEWLEVANSDDVLLAPLPAKGGQAEAVLQYIRKRRRERVYLELKRLFYVAATRARVSLHLYGFPEARASDGAPTVKAGTLLKAAWPAASMEFRVDAIPEMETSPVHGIELVNDTFETGPLALAASADLEDVEPKTFRLPSFQRLPDGVDPIRSLHNSQPAMGSYLSLDAGTTRQRFARPQGTFGARAVGNAIHAFVERVTQAVAHYIAAGETPESALDHMAREVPQWSTAIHAMLRSGGLPPAAVERAAGTVERALLQMLRSTDGRWLLLQHRMSSNEAAWRSGEGTEMVRVRLDRSFFAGSKPGAAGEDTLWIVDFKTADRAAGEQDLFLAEERITYEQQLRAYAAMRLKTLPADTPIMLALFYPLMGRMISWQFTADDAPTSVEASDVGVSGGAITAEVEEVSTLTNSKGQFSLFG</sequence>
<dbReference type="GO" id="GO:0043138">
    <property type="term" value="F:3'-5' DNA helicase activity"/>
    <property type="evidence" value="ECO:0007669"/>
    <property type="project" value="UniProtKB-EC"/>
</dbReference>
<dbReference type="Pfam" id="PF00580">
    <property type="entry name" value="UvrD-helicase"/>
    <property type="match status" value="1"/>
</dbReference>
<evidence type="ECO:0000256" key="6">
    <source>
        <dbReference type="ARBA" id="ARBA00034617"/>
    </source>
</evidence>
<keyword evidence="3 10" id="KW-0347">Helicase</keyword>
<evidence type="ECO:0000313" key="14">
    <source>
        <dbReference type="Proteomes" id="UP000182409"/>
    </source>
</evidence>
<dbReference type="PANTHER" id="PTHR11070:SF2">
    <property type="entry name" value="ATP-DEPENDENT DNA HELICASE SRS2"/>
    <property type="match status" value="1"/>
</dbReference>
<keyword evidence="13" id="KW-0269">Exonuclease</keyword>
<evidence type="ECO:0000256" key="8">
    <source>
        <dbReference type="ARBA" id="ARBA00034923"/>
    </source>
</evidence>